<evidence type="ECO:0000256" key="5">
    <source>
        <dbReference type="ARBA" id="ARBA00022490"/>
    </source>
</evidence>
<dbReference type="GO" id="GO:0005737">
    <property type="term" value="C:cytoplasm"/>
    <property type="evidence" value="ECO:0007669"/>
    <property type="project" value="UniProtKB-SubCell"/>
</dbReference>
<dbReference type="InterPro" id="IPR006700">
    <property type="entry name" value="RsmE"/>
</dbReference>
<evidence type="ECO:0000256" key="11">
    <source>
        <dbReference type="ARBA" id="ARBA00047944"/>
    </source>
</evidence>
<dbReference type="InterPro" id="IPR046886">
    <property type="entry name" value="RsmE_MTase_dom"/>
</dbReference>
<dbReference type="InterPro" id="IPR046887">
    <property type="entry name" value="RsmE_PUA-like"/>
</dbReference>
<dbReference type="Gene3D" id="3.40.1280.10">
    <property type="match status" value="1"/>
</dbReference>
<dbReference type="PANTHER" id="PTHR30027:SF3">
    <property type="entry name" value="16S RRNA (URACIL(1498)-N(3))-METHYLTRANSFERASE"/>
    <property type="match status" value="1"/>
</dbReference>
<evidence type="ECO:0000256" key="2">
    <source>
        <dbReference type="ARBA" id="ARBA00005528"/>
    </source>
</evidence>
<comment type="similarity">
    <text evidence="2 12">Belongs to the RNA methyltransferase RsmE family.</text>
</comment>
<evidence type="ECO:0000256" key="10">
    <source>
        <dbReference type="ARBA" id="ARBA00025699"/>
    </source>
</evidence>
<dbReference type="InterPro" id="IPR029028">
    <property type="entry name" value="Alpha/beta_knot_MTases"/>
</dbReference>
<evidence type="ECO:0000256" key="8">
    <source>
        <dbReference type="ARBA" id="ARBA00022679"/>
    </source>
</evidence>
<gene>
    <name evidence="15" type="ORF">DNK49_09270</name>
</gene>
<dbReference type="OrthoDB" id="9815641at2"/>
<dbReference type="GO" id="GO:0070042">
    <property type="term" value="F:rRNA (uridine-N3-)-methyltransferase activity"/>
    <property type="evidence" value="ECO:0007669"/>
    <property type="project" value="TreeGrafter"/>
</dbReference>
<dbReference type="PIRSF" id="PIRSF015601">
    <property type="entry name" value="MTase_slr0722"/>
    <property type="match status" value="1"/>
</dbReference>
<evidence type="ECO:0000259" key="14">
    <source>
        <dbReference type="Pfam" id="PF20260"/>
    </source>
</evidence>
<comment type="catalytic activity">
    <reaction evidence="11 12">
        <text>uridine(1498) in 16S rRNA + S-adenosyl-L-methionine = N(3)-methyluridine(1498) in 16S rRNA + S-adenosyl-L-homocysteine + H(+)</text>
        <dbReference type="Rhea" id="RHEA:42920"/>
        <dbReference type="Rhea" id="RHEA-COMP:10283"/>
        <dbReference type="Rhea" id="RHEA-COMP:10284"/>
        <dbReference type="ChEBI" id="CHEBI:15378"/>
        <dbReference type="ChEBI" id="CHEBI:57856"/>
        <dbReference type="ChEBI" id="CHEBI:59789"/>
        <dbReference type="ChEBI" id="CHEBI:65315"/>
        <dbReference type="ChEBI" id="CHEBI:74502"/>
        <dbReference type="EC" id="2.1.1.193"/>
    </reaction>
</comment>
<evidence type="ECO:0000256" key="6">
    <source>
        <dbReference type="ARBA" id="ARBA00022552"/>
    </source>
</evidence>
<comment type="function">
    <text evidence="10 12">Specifically methylates the N3 position of the uracil ring of uridine 1498 (m3U1498) in 16S rRNA. Acts on the fully assembled 30S ribosomal subunit.</text>
</comment>
<evidence type="ECO:0000256" key="7">
    <source>
        <dbReference type="ARBA" id="ARBA00022603"/>
    </source>
</evidence>
<keyword evidence="16" id="KW-1185">Reference proteome</keyword>
<dbReference type="InterPro" id="IPR029026">
    <property type="entry name" value="tRNA_m1G_MTases_N"/>
</dbReference>
<dbReference type="GO" id="GO:0070475">
    <property type="term" value="P:rRNA base methylation"/>
    <property type="evidence" value="ECO:0007669"/>
    <property type="project" value="TreeGrafter"/>
</dbReference>
<dbReference type="Proteomes" id="UP000248259">
    <property type="component" value="Unassembled WGS sequence"/>
</dbReference>
<keyword evidence="5 12" id="KW-0963">Cytoplasm</keyword>
<keyword evidence="8 12" id="KW-0808">Transferase</keyword>
<dbReference type="PANTHER" id="PTHR30027">
    <property type="entry name" value="RIBOSOMAL RNA SMALL SUBUNIT METHYLTRANSFERASE E"/>
    <property type="match status" value="1"/>
</dbReference>
<keyword evidence="7 12" id="KW-0489">Methyltransferase</keyword>
<dbReference type="CDD" id="cd18084">
    <property type="entry name" value="RsmE-like"/>
    <property type="match status" value="1"/>
</dbReference>
<accession>A0A323UXL6</accession>
<evidence type="ECO:0000313" key="15">
    <source>
        <dbReference type="EMBL" id="PZA16991.1"/>
    </source>
</evidence>
<feature type="domain" description="Ribosomal RNA small subunit methyltransferase E methyltransferase" evidence="13">
    <location>
        <begin position="73"/>
        <end position="234"/>
    </location>
</feature>
<dbReference type="NCBIfam" id="TIGR00046">
    <property type="entry name" value="RsmE family RNA methyltransferase"/>
    <property type="match status" value="1"/>
</dbReference>
<dbReference type="Pfam" id="PF04452">
    <property type="entry name" value="Methyltrans_RNA"/>
    <property type="match status" value="1"/>
</dbReference>
<protein>
    <recommendedName>
        <fullName evidence="4 12">Ribosomal RNA small subunit methyltransferase E</fullName>
        <ecNumber evidence="3 12">2.1.1.193</ecNumber>
    </recommendedName>
</protein>
<dbReference type="EC" id="2.1.1.193" evidence="3 12"/>
<dbReference type="AlphaFoldDB" id="A0A323UXL6"/>
<evidence type="ECO:0000256" key="4">
    <source>
        <dbReference type="ARBA" id="ARBA00013673"/>
    </source>
</evidence>
<dbReference type="NCBIfam" id="NF008692">
    <property type="entry name" value="PRK11713.1-5"/>
    <property type="match status" value="1"/>
</dbReference>
<dbReference type="SUPFAM" id="SSF88697">
    <property type="entry name" value="PUA domain-like"/>
    <property type="match status" value="1"/>
</dbReference>
<evidence type="ECO:0000256" key="3">
    <source>
        <dbReference type="ARBA" id="ARBA00012328"/>
    </source>
</evidence>
<name>A0A323UXL6_9RHOO</name>
<feature type="domain" description="Ribosomal RNA small subunit methyltransferase E PUA-like" evidence="14">
    <location>
        <begin position="19"/>
        <end position="59"/>
    </location>
</feature>
<reference evidence="15 16" key="1">
    <citation type="submission" date="2018-06" db="EMBL/GenBank/DDBJ databases">
        <title>Azoarcus communis strain SWub3 genome.</title>
        <authorList>
            <person name="Zorraquino Salvo V."/>
            <person name="Toubiana D."/>
            <person name="Blumwald E."/>
        </authorList>
    </citation>
    <scope>NUCLEOTIDE SEQUENCE [LARGE SCALE GENOMIC DNA]</scope>
    <source>
        <strain evidence="15 16">SWub3</strain>
    </source>
</reference>
<evidence type="ECO:0000256" key="1">
    <source>
        <dbReference type="ARBA" id="ARBA00004496"/>
    </source>
</evidence>
<comment type="caution">
    <text evidence="15">The sequence shown here is derived from an EMBL/GenBank/DDBJ whole genome shotgun (WGS) entry which is preliminary data.</text>
</comment>
<dbReference type="EMBL" id="QKOE01000005">
    <property type="protein sequence ID" value="PZA16991.1"/>
    <property type="molecule type" value="Genomic_DNA"/>
</dbReference>
<organism evidence="15 16">
    <name type="scientific">Parazoarcus communis SWub3 = DSM 12120</name>
    <dbReference type="NCBI Taxonomy" id="1121029"/>
    <lineage>
        <taxon>Bacteria</taxon>
        <taxon>Pseudomonadati</taxon>
        <taxon>Pseudomonadota</taxon>
        <taxon>Betaproteobacteria</taxon>
        <taxon>Rhodocyclales</taxon>
        <taxon>Zoogloeaceae</taxon>
        <taxon>Parazoarcus</taxon>
    </lineage>
</organism>
<dbReference type="Pfam" id="PF20260">
    <property type="entry name" value="PUA_4"/>
    <property type="match status" value="1"/>
</dbReference>
<dbReference type="Gene3D" id="2.40.240.20">
    <property type="entry name" value="Hypothetical PUA domain-like, domain 1"/>
    <property type="match status" value="1"/>
</dbReference>
<evidence type="ECO:0000256" key="9">
    <source>
        <dbReference type="ARBA" id="ARBA00022691"/>
    </source>
</evidence>
<sequence length="240" mass="25664">MISRFHFPDVLPDGGELALPESIAHHALRVLRLHDGDALVLFDGSGVEVDATLVVRGKQGFARLGTRRCPERESPLKVVLVQALASGDKMDWIVQKAVELGASGVIPVQAERSVLRLTGERADKRHAHWQQVAVAACEQCGRNVVPQIEPILPLATYLQVSVDVARCVLAPEASSALTEVPRPADALHLLIGPEGGWSDAEMAMFSRAGVNAVGLGPRVLRTETAGLAALAALQARWGDF</sequence>
<dbReference type="InterPro" id="IPR015947">
    <property type="entry name" value="PUA-like_sf"/>
</dbReference>
<proteinExistence type="inferred from homology"/>
<evidence type="ECO:0000259" key="13">
    <source>
        <dbReference type="Pfam" id="PF04452"/>
    </source>
</evidence>
<evidence type="ECO:0000256" key="12">
    <source>
        <dbReference type="PIRNR" id="PIRNR015601"/>
    </source>
</evidence>
<comment type="subcellular location">
    <subcellularLocation>
        <location evidence="1 12">Cytoplasm</location>
    </subcellularLocation>
</comment>
<keyword evidence="9 12" id="KW-0949">S-adenosyl-L-methionine</keyword>
<dbReference type="SUPFAM" id="SSF75217">
    <property type="entry name" value="alpha/beta knot"/>
    <property type="match status" value="1"/>
</dbReference>
<dbReference type="RefSeq" id="WP_110524216.1">
    <property type="nucleotide sequence ID" value="NZ_QKOE01000005.1"/>
</dbReference>
<keyword evidence="6 12" id="KW-0698">rRNA processing</keyword>
<evidence type="ECO:0000313" key="16">
    <source>
        <dbReference type="Proteomes" id="UP000248259"/>
    </source>
</evidence>